<feature type="region of interest" description="Disordered" evidence="1">
    <location>
        <begin position="367"/>
        <end position="581"/>
    </location>
</feature>
<feature type="compositionally biased region" description="Low complexity" evidence="1">
    <location>
        <begin position="425"/>
        <end position="442"/>
    </location>
</feature>
<proteinExistence type="predicted"/>
<dbReference type="EMBL" id="REGW02000015">
    <property type="protein sequence ID" value="KAE8285626.1"/>
    <property type="molecule type" value="Genomic_DNA"/>
</dbReference>
<sequence>MGGGASQSVLDTECVCVFFSRRHSGKDGQRLLTCTGNRAAWFSTLLSHLYSFPDVAHGRLRPTSSCHHHGKAESVLATFDLYADTHPSLCIGPQIVELDPLTADIGEEIILVAGFKHSQFQVLTSSSAEAIPTLRPYLEPDKGTSEGLSLVLMDHDPQQYLPDLQALEREELLSPSGCSVLLIYRNQSAEAGEVRPPAGQGGRCFPRRGKQRPPCLAVRTRAATGSRRGASRRGRQRPPCLAGPHPAATGSRRGASPAGEAAAPCLRVRTRAATGSEVRPPPGRQRPPCLAGPHPGCHRQPARCVPPPGEAAASLPGGSAPGCHRQPARCVPPPGEQRPPCLAGPHPGCHRQPARCVPAGGGSGLPPWGSAPGLPPAAGEVRPPAGGAAASLPGGSAPGLPPAAGEVRPPAGGSSGLPAWRVRTRAATGSRRGASPRRGSSGLPAWRVRTRAATGSRRGASPRRGSSGLPPWRVRTRAATGSRRGASPRRGSSGLPAWRVRTRAATGSRRGASPRRGSSGLPPWRVRTRAATGSRRVRPPAGGSSGLPPWRVRTRAATGSRRSASPRRGKQRPPCLAGPHPGCHRQPAKCALSVNWFLFINFLDVTDDVTDDVISHMTSPENGARELHVTCDIIGHMTSPVGMLHQHINRICRVRKEVLWEQTVEDPLLLRDKVNYQSDCLLNNSTETGVKRECSLNKLQFYHVTDNVTTDVMHDILEGVGGFKPHTRAFSIAGSHTSSRRHTMASCLQNSVFQWSKEQDFATSAMKAKLASSIVEQFPCLRDSHGTGYDAWFTPGRAHKPATGYLEERLRNVRKRNRKGSRVNSAPVMQATPILLPVLAPTVTYKIGRKVYRPSKLEVRRAFIDIQPPGTNMVQYLATVSSSIEYPYVLMLGEEHQCSQAFVIIGGIALEHPSLLGAVDGRRGASPAGKQRPPSLAAANGRESPASPLAAGEVRPPPGKQRPPCLAGPHPGCHRQPARCVPPRGKQRPPCLAGPHPGCHRQPARCVPPPGEAAASLPGGAAPGLPPAAGEVRPPAVGSSGLPAWRVRTRAATGTGEVRPPAGGSSGPLPGGSAPGLPPAAGEVRPPAGEAAASLPGGSAPGCHRQPARCVPPGGCSGLPACGSHPGCHRQPARCVPPPGKQRPPCLAGPHPGCHRQPARCVPPPGKQRPPCLAGPHPGCHRQPAKCVPPPGKQRPPCWRGRTRAATGTAKCVPRRGSSGLPAWRGRTRAATQPRVRPPRGSSGLPRPVQPRCFPPPWEAAAPCLRVQHPCCHRQPTRASPAGGSSGLPPWRSAPGLPPAAAKFAHQ</sequence>
<feature type="compositionally biased region" description="Low complexity" evidence="1">
    <location>
        <begin position="219"/>
        <end position="228"/>
    </location>
</feature>
<feature type="compositionally biased region" description="Gly residues" evidence="1">
    <location>
        <begin position="1064"/>
        <end position="1074"/>
    </location>
</feature>
<feature type="region of interest" description="Disordered" evidence="1">
    <location>
        <begin position="921"/>
        <end position="1104"/>
    </location>
</feature>
<organism evidence="2 3">
    <name type="scientific">Larimichthys crocea</name>
    <name type="common">Large yellow croaker</name>
    <name type="synonym">Pseudosciaena crocea</name>
    <dbReference type="NCBI Taxonomy" id="215358"/>
    <lineage>
        <taxon>Eukaryota</taxon>
        <taxon>Metazoa</taxon>
        <taxon>Chordata</taxon>
        <taxon>Craniata</taxon>
        <taxon>Vertebrata</taxon>
        <taxon>Euteleostomi</taxon>
        <taxon>Actinopterygii</taxon>
        <taxon>Neopterygii</taxon>
        <taxon>Teleostei</taxon>
        <taxon>Neoteleostei</taxon>
        <taxon>Acanthomorphata</taxon>
        <taxon>Eupercaria</taxon>
        <taxon>Sciaenidae</taxon>
        <taxon>Larimichthys</taxon>
    </lineage>
</organism>
<gene>
    <name evidence="2" type="ORF">D5F01_LYC15291</name>
</gene>
<accession>A0A6G0I340</accession>
<feature type="compositionally biased region" description="Low complexity" evidence="1">
    <location>
        <begin position="383"/>
        <end position="395"/>
    </location>
</feature>
<evidence type="ECO:0000256" key="1">
    <source>
        <dbReference type="SAM" id="MobiDB-lite"/>
    </source>
</evidence>
<feature type="compositionally biased region" description="Low complexity" evidence="1">
    <location>
        <begin position="1239"/>
        <end position="1249"/>
    </location>
</feature>
<name>A0A6G0I340_LARCR</name>
<keyword evidence="3" id="KW-1185">Reference proteome</keyword>
<feature type="region of interest" description="Disordered" evidence="1">
    <location>
        <begin position="1173"/>
        <end position="1249"/>
    </location>
</feature>
<evidence type="ECO:0000313" key="2">
    <source>
        <dbReference type="EMBL" id="KAE8285626.1"/>
    </source>
</evidence>
<reference evidence="2 3" key="1">
    <citation type="submission" date="2019-07" db="EMBL/GenBank/DDBJ databases">
        <title>Chromosome genome assembly for large yellow croaker.</title>
        <authorList>
            <person name="Xiao S."/>
        </authorList>
    </citation>
    <scope>NUCLEOTIDE SEQUENCE [LARGE SCALE GENOMIC DNA]</scope>
    <source>
        <strain evidence="2">JMULYC20181020</strain>
        <tissue evidence="2">Muscle</tissue>
    </source>
</reference>
<protein>
    <submittedName>
        <fullName evidence="2">Uncharacterized protein</fullName>
    </submittedName>
</protein>
<evidence type="ECO:0000313" key="3">
    <source>
        <dbReference type="Proteomes" id="UP000424527"/>
    </source>
</evidence>
<feature type="compositionally biased region" description="Low complexity" evidence="1">
    <location>
        <begin position="1079"/>
        <end position="1102"/>
    </location>
</feature>
<feature type="region of interest" description="Disordered" evidence="1">
    <location>
        <begin position="1273"/>
        <end position="1307"/>
    </location>
</feature>
<feature type="compositionally biased region" description="Low complexity" evidence="1">
    <location>
        <begin position="310"/>
        <end position="322"/>
    </location>
</feature>
<comment type="caution">
    <text evidence="2">The sequence shown here is derived from an EMBL/GenBank/DDBJ whole genome shotgun (WGS) entry which is preliminary data.</text>
</comment>
<feature type="compositionally biased region" description="Low complexity" evidence="1">
    <location>
        <begin position="503"/>
        <end position="520"/>
    </location>
</feature>
<dbReference type="Proteomes" id="UP000424527">
    <property type="component" value="Unassembled WGS sequence"/>
</dbReference>
<dbReference type="InterPro" id="IPR029063">
    <property type="entry name" value="SAM-dependent_MTases_sf"/>
</dbReference>
<dbReference type="Gene3D" id="3.40.50.150">
    <property type="entry name" value="Vaccinia Virus protein VP39"/>
    <property type="match status" value="1"/>
</dbReference>
<feature type="region of interest" description="Disordered" evidence="1">
    <location>
        <begin position="192"/>
        <end position="336"/>
    </location>
</feature>
<feature type="compositionally biased region" description="Low complexity" evidence="1">
    <location>
        <begin position="477"/>
        <end position="494"/>
    </location>
</feature>
<feature type="compositionally biased region" description="Low complexity" evidence="1">
    <location>
        <begin position="451"/>
        <end position="468"/>
    </location>
</feature>